<evidence type="ECO:0000313" key="1">
    <source>
        <dbReference type="EMBL" id="KAF5387762.1"/>
    </source>
</evidence>
<protein>
    <submittedName>
        <fullName evidence="1">Uncharacterized protein</fullName>
    </submittedName>
</protein>
<gene>
    <name evidence="1" type="ORF">D9615_000348</name>
</gene>
<sequence>MTAYYPSQGSQYVPAAQPVVYTTSSHGHGYQPAQYASSSAYYGQPANGNVLVVPTQGSHHSHHSHHGYAHSPQIITAAGAPVVMQPSYSGGYAGGHHYRLSFGERIRRFFGLAPRGPFKYRNNKGTWGFMGYSRRQRYSDARTGAEVDRKGRPIYRV</sequence>
<name>A0A8H5HQP6_9AGAR</name>
<organism evidence="1 2">
    <name type="scientific">Tricholomella constricta</name>
    <dbReference type="NCBI Taxonomy" id="117010"/>
    <lineage>
        <taxon>Eukaryota</taxon>
        <taxon>Fungi</taxon>
        <taxon>Dikarya</taxon>
        <taxon>Basidiomycota</taxon>
        <taxon>Agaricomycotina</taxon>
        <taxon>Agaricomycetes</taxon>
        <taxon>Agaricomycetidae</taxon>
        <taxon>Agaricales</taxon>
        <taxon>Tricholomatineae</taxon>
        <taxon>Lyophyllaceae</taxon>
        <taxon>Tricholomella</taxon>
    </lineage>
</organism>
<proteinExistence type="predicted"/>
<dbReference type="OrthoDB" id="3269202at2759"/>
<reference evidence="1 2" key="1">
    <citation type="journal article" date="2020" name="ISME J.">
        <title>Uncovering the hidden diversity of litter-decomposition mechanisms in mushroom-forming fungi.</title>
        <authorList>
            <person name="Floudas D."/>
            <person name="Bentzer J."/>
            <person name="Ahren D."/>
            <person name="Johansson T."/>
            <person name="Persson P."/>
            <person name="Tunlid A."/>
        </authorList>
    </citation>
    <scope>NUCLEOTIDE SEQUENCE [LARGE SCALE GENOMIC DNA]</scope>
    <source>
        <strain evidence="1 2">CBS 661.87</strain>
    </source>
</reference>
<accession>A0A8H5HQP6</accession>
<keyword evidence="2" id="KW-1185">Reference proteome</keyword>
<dbReference type="AlphaFoldDB" id="A0A8H5HQP6"/>
<dbReference type="EMBL" id="JAACJP010000001">
    <property type="protein sequence ID" value="KAF5387762.1"/>
    <property type="molecule type" value="Genomic_DNA"/>
</dbReference>
<dbReference type="Proteomes" id="UP000565441">
    <property type="component" value="Unassembled WGS sequence"/>
</dbReference>
<evidence type="ECO:0000313" key="2">
    <source>
        <dbReference type="Proteomes" id="UP000565441"/>
    </source>
</evidence>
<comment type="caution">
    <text evidence="1">The sequence shown here is derived from an EMBL/GenBank/DDBJ whole genome shotgun (WGS) entry which is preliminary data.</text>
</comment>